<keyword evidence="2" id="KW-1185">Reference proteome</keyword>
<sequence length="50" mass="5677">MEKLVRSPEVKWAFAPAKKAANNINVNTAAHRHIRTYPSAICFCVYEITD</sequence>
<dbReference type="Proteomes" id="UP000215914">
    <property type="component" value="Unassembled WGS sequence"/>
</dbReference>
<reference evidence="1" key="2">
    <citation type="submission" date="2020-06" db="EMBL/GenBank/DDBJ databases">
        <title>Helianthus annuus Genome sequencing and assembly Release 2.</title>
        <authorList>
            <person name="Gouzy J."/>
            <person name="Langlade N."/>
            <person name="Munos S."/>
        </authorList>
    </citation>
    <scope>NUCLEOTIDE SEQUENCE</scope>
    <source>
        <tissue evidence="1">Leaves</tissue>
    </source>
</reference>
<gene>
    <name evidence="1" type="ORF">HanXRQr2_Chr01g0016671</name>
</gene>
<accession>A0A9K3JTY3</accession>
<reference evidence="1" key="1">
    <citation type="journal article" date="2017" name="Nature">
        <title>The sunflower genome provides insights into oil metabolism, flowering and Asterid evolution.</title>
        <authorList>
            <person name="Badouin H."/>
            <person name="Gouzy J."/>
            <person name="Grassa C.J."/>
            <person name="Murat F."/>
            <person name="Staton S.E."/>
            <person name="Cottret L."/>
            <person name="Lelandais-Briere C."/>
            <person name="Owens G.L."/>
            <person name="Carrere S."/>
            <person name="Mayjonade B."/>
            <person name="Legrand L."/>
            <person name="Gill N."/>
            <person name="Kane N.C."/>
            <person name="Bowers J.E."/>
            <person name="Hubner S."/>
            <person name="Bellec A."/>
            <person name="Berard A."/>
            <person name="Berges H."/>
            <person name="Blanchet N."/>
            <person name="Boniface M.C."/>
            <person name="Brunel D."/>
            <person name="Catrice O."/>
            <person name="Chaidir N."/>
            <person name="Claudel C."/>
            <person name="Donnadieu C."/>
            <person name="Faraut T."/>
            <person name="Fievet G."/>
            <person name="Helmstetter N."/>
            <person name="King M."/>
            <person name="Knapp S.J."/>
            <person name="Lai Z."/>
            <person name="Le Paslier M.C."/>
            <person name="Lippi Y."/>
            <person name="Lorenzon L."/>
            <person name="Mandel J.R."/>
            <person name="Marage G."/>
            <person name="Marchand G."/>
            <person name="Marquand E."/>
            <person name="Bret-Mestries E."/>
            <person name="Morien E."/>
            <person name="Nambeesan S."/>
            <person name="Nguyen T."/>
            <person name="Pegot-Espagnet P."/>
            <person name="Pouilly N."/>
            <person name="Raftis F."/>
            <person name="Sallet E."/>
            <person name="Schiex T."/>
            <person name="Thomas J."/>
            <person name="Vandecasteele C."/>
            <person name="Vares D."/>
            <person name="Vear F."/>
            <person name="Vautrin S."/>
            <person name="Crespi M."/>
            <person name="Mangin B."/>
            <person name="Burke J.M."/>
            <person name="Salse J."/>
            <person name="Munos S."/>
            <person name="Vincourt P."/>
            <person name="Rieseberg L.H."/>
            <person name="Langlade N.B."/>
        </authorList>
    </citation>
    <scope>NUCLEOTIDE SEQUENCE</scope>
    <source>
        <tissue evidence="1">Leaves</tissue>
    </source>
</reference>
<dbReference type="Gramene" id="mRNA:HanXRQr2_Chr01g0016671">
    <property type="protein sequence ID" value="mRNA:HanXRQr2_Chr01g0016671"/>
    <property type="gene ID" value="HanXRQr2_Chr01g0016671"/>
</dbReference>
<dbReference type="AlphaFoldDB" id="A0A9K3JTY3"/>
<evidence type="ECO:0000313" key="2">
    <source>
        <dbReference type="Proteomes" id="UP000215914"/>
    </source>
</evidence>
<evidence type="ECO:0000313" key="1">
    <source>
        <dbReference type="EMBL" id="KAF5821666.1"/>
    </source>
</evidence>
<protein>
    <submittedName>
        <fullName evidence="1">Uncharacterized protein</fullName>
    </submittedName>
</protein>
<organism evidence="1 2">
    <name type="scientific">Helianthus annuus</name>
    <name type="common">Common sunflower</name>
    <dbReference type="NCBI Taxonomy" id="4232"/>
    <lineage>
        <taxon>Eukaryota</taxon>
        <taxon>Viridiplantae</taxon>
        <taxon>Streptophyta</taxon>
        <taxon>Embryophyta</taxon>
        <taxon>Tracheophyta</taxon>
        <taxon>Spermatophyta</taxon>
        <taxon>Magnoliopsida</taxon>
        <taxon>eudicotyledons</taxon>
        <taxon>Gunneridae</taxon>
        <taxon>Pentapetalae</taxon>
        <taxon>asterids</taxon>
        <taxon>campanulids</taxon>
        <taxon>Asterales</taxon>
        <taxon>Asteraceae</taxon>
        <taxon>Asteroideae</taxon>
        <taxon>Heliantheae alliance</taxon>
        <taxon>Heliantheae</taxon>
        <taxon>Helianthus</taxon>
    </lineage>
</organism>
<comment type="caution">
    <text evidence="1">The sequence shown here is derived from an EMBL/GenBank/DDBJ whole genome shotgun (WGS) entry which is preliminary data.</text>
</comment>
<name>A0A9K3JTY3_HELAN</name>
<dbReference type="EMBL" id="MNCJ02000316">
    <property type="protein sequence ID" value="KAF5821666.1"/>
    <property type="molecule type" value="Genomic_DNA"/>
</dbReference>
<proteinExistence type="predicted"/>